<dbReference type="RefSeq" id="WP_253062604.1">
    <property type="nucleotide sequence ID" value="NZ_JAMXWM010000014.1"/>
</dbReference>
<evidence type="ECO:0000313" key="3">
    <source>
        <dbReference type="EMBL" id="MFD2695319.1"/>
    </source>
</evidence>
<comment type="subcellular location">
    <subcellularLocation>
        <location evidence="1">Virion</location>
    </subcellularLocation>
</comment>
<dbReference type="Proteomes" id="UP001597399">
    <property type="component" value="Unassembled WGS sequence"/>
</dbReference>
<evidence type="ECO:0000256" key="1">
    <source>
        <dbReference type="ARBA" id="ARBA00004328"/>
    </source>
</evidence>
<reference evidence="4" key="1">
    <citation type="journal article" date="2019" name="Int. J. Syst. Evol. Microbiol.">
        <title>The Global Catalogue of Microorganisms (GCM) 10K type strain sequencing project: providing services to taxonomists for standard genome sequencing and annotation.</title>
        <authorList>
            <consortium name="The Broad Institute Genomics Platform"/>
            <consortium name="The Broad Institute Genome Sequencing Center for Infectious Disease"/>
            <person name="Wu L."/>
            <person name="Ma J."/>
        </authorList>
    </citation>
    <scope>NUCLEOTIDE SEQUENCE [LARGE SCALE GENOMIC DNA]</scope>
    <source>
        <strain evidence="4">TISTR 2466</strain>
    </source>
</reference>
<dbReference type="Pfam" id="PF05065">
    <property type="entry name" value="Phage_capsid"/>
    <property type="match status" value="1"/>
</dbReference>
<dbReference type="EMBL" id="JBHUMQ010000042">
    <property type="protein sequence ID" value="MFD2695319.1"/>
    <property type="molecule type" value="Genomic_DNA"/>
</dbReference>
<dbReference type="NCBIfam" id="TIGR01554">
    <property type="entry name" value="major_cap_HK97"/>
    <property type="match status" value="1"/>
</dbReference>
<organism evidence="3 4">
    <name type="scientific">Sporolactobacillus shoreicorticis</name>
    <dbReference type="NCBI Taxonomy" id="1923877"/>
    <lineage>
        <taxon>Bacteria</taxon>
        <taxon>Bacillati</taxon>
        <taxon>Bacillota</taxon>
        <taxon>Bacilli</taxon>
        <taxon>Bacillales</taxon>
        <taxon>Sporolactobacillaceae</taxon>
        <taxon>Sporolactobacillus</taxon>
    </lineage>
</organism>
<feature type="domain" description="Phage capsid-like C-terminal" evidence="2">
    <location>
        <begin position="124"/>
        <end position="353"/>
    </location>
</feature>
<keyword evidence="4" id="KW-1185">Reference proteome</keyword>
<proteinExistence type="predicted"/>
<dbReference type="InterPro" id="IPR054612">
    <property type="entry name" value="Phage_capsid-like_C"/>
</dbReference>
<evidence type="ECO:0000313" key="4">
    <source>
        <dbReference type="Proteomes" id="UP001597399"/>
    </source>
</evidence>
<name>A0ABW5S6F4_9BACL</name>
<dbReference type="InterPro" id="IPR024455">
    <property type="entry name" value="Phage_capsid"/>
</dbReference>
<gene>
    <name evidence="3" type="ORF">ACFSUE_17075</name>
</gene>
<dbReference type="SUPFAM" id="SSF56563">
    <property type="entry name" value="Major capsid protein gp5"/>
    <property type="match status" value="1"/>
</dbReference>
<protein>
    <submittedName>
        <fullName evidence="3">Phage major capsid protein</fullName>
    </submittedName>
</protein>
<sequence length="392" mass="43468">MTIEELKSQISKKVESRNKLITETKAMANAEDADMTEINKRMSDIDSEKVEIDKLKKQLETRSKIEALKEEQNKTDKKEGEMRNMKIVSDNGKDQAIAEKRSALNNFVHSKGQVRDGLVSDDVGVTIPEELIYQPENEIKTTYNLKQYVNVVPVNSAKGSYPVRKKATARFNTVAELEANPALAKPEFNNVDYAVQTYRGSLSLSQESIDDSQIDVTGLVNNEITEQKLNTTNSKIAEVLKSFTAKEVSGVDDIKHVINVDLDPAYSKSIVCSQSFYQILDTLTDKNGQYLLHQDISSNSPTTFLGLNVVVVADDLLGAKAGDQVAFIGDLKRGVLFADRADVSINWAEDQIYGKYLMGAIRFDVKKADANAGFYVNFPGNEQTTTSTTVNP</sequence>
<evidence type="ECO:0000259" key="2">
    <source>
        <dbReference type="Pfam" id="PF05065"/>
    </source>
</evidence>
<accession>A0ABW5S6F4</accession>
<comment type="caution">
    <text evidence="3">The sequence shown here is derived from an EMBL/GenBank/DDBJ whole genome shotgun (WGS) entry which is preliminary data.</text>
</comment>